<name>A0A455JIQ5_9ALPH</name>
<dbReference type="GeneID" id="65102880"/>
<feature type="compositionally biased region" description="Basic residues" evidence="1">
    <location>
        <begin position="15"/>
        <end position="24"/>
    </location>
</feature>
<accession>A0A455JIQ5</accession>
<evidence type="ECO:0000313" key="3">
    <source>
        <dbReference type="EMBL" id="AVT50631.1"/>
    </source>
</evidence>
<dbReference type="GO" id="GO:0004674">
    <property type="term" value="F:protein serine/threonine kinase activity"/>
    <property type="evidence" value="ECO:0007669"/>
    <property type="project" value="UniProtKB-KW"/>
</dbReference>
<gene>
    <name evidence="3" type="primary">UL13</name>
</gene>
<keyword evidence="3" id="KW-0418">Kinase</keyword>
<feature type="region of interest" description="Disordered" evidence="1">
    <location>
        <begin position="279"/>
        <end position="306"/>
    </location>
</feature>
<feature type="domain" description="Protein kinase" evidence="2">
    <location>
        <begin position="104"/>
        <end position="492"/>
    </location>
</feature>
<evidence type="ECO:0000256" key="1">
    <source>
        <dbReference type="SAM" id="MobiDB-lite"/>
    </source>
</evidence>
<dbReference type="InterPro" id="IPR000719">
    <property type="entry name" value="Prot_kinase_dom"/>
</dbReference>
<dbReference type="SUPFAM" id="SSF56112">
    <property type="entry name" value="Protein kinase-like (PK-like)"/>
    <property type="match status" value="1"/>
</dbReference>
<dbReference type="GO" id="GO:0005524">
    <property type="term" value="F:ATP binding"/>
    <property type="evidence" value="ECO:0007669"/>
    <property type="project" value="InterPro"/>
</dbReference>
<feature type="compositionally biased region" description="Pro residues" evidence="1">
    <location>
        <begin position="25"/>
        <end position="52"/>
    </location>
</feature>
<keyword evidence="3" id="KW-0808">Transferase</keyword>
<protein>
    <submittedName>
        <fullName evidence="3">Tegument serine/threonine protein kinase</fullName>
    </submittedName>
</protein>
<dbReference type="PROSITE" id="PS50011">
    <property type="entry name" value="PROTEIN_KINASE_DOM"/>
    <property type="match status" value="1"/>
</dbReference>
<dbReference type="RefSeq" id="YP_010087589.1">
    <property type="nucleotide sequence ID" value="NC_055561.1"/>
</dbReference>
<dbReference type="EMBL" id="MH036941">
    <property type="protein sequence ID" value="AVT50631.1"/>
    <property type="molecule type" value="Genomic_DNA"/>
</dbReference>
<dbReference type="SMART" id="SM00220">
    <property type="entry name" value="S_TKc"/>
    <property type="match status" value="1"/>
</dbReference>
<evidence type="ECO:0000259" key="2">
    <source>
        <dbReference type="PROSITE" id="PS50011"/>
    </source>
</evidence>
<dbReference type="InterPro" id="IPR011009">
    <property type="entry name" value="Kinase-like_dom_sf"/>
</dbReference>
<keyword evidence="4" id="KW-1185">Reference proteome</keyword>
<proteinExistence type="predicted"/>
<feature type="compositionally biased region" description="Pro residues" evidence="1">
    <location>
        <begin position="1"/>
        <end position="14"/>
    </location>
</feature>
<feature type="compositionally biased region" description="Basic residues" evidence="1">
    <location>
        <begin position="65"/>
        <end position="75"/>
    </location>
</feature>
<sequence length="503" mass="52036">MQPQQPQQPPPPRPPQRRRPRPRGRPLPAPPEPARPDPLAPAAAPPPSPPPAAGSALRRAPIRPPGRRRRSRARVLRLATPERPGRPVFVADAGLRMPSAAELGGPARPRGAGGYGSVAVHEAAGVAVKTFASAAGFEHELLVTLLAGECSLRALRHARVDAIIRPCGFSLRRRQLALPAFDADLAAYAEAAGRAVLSPAALAAAERAFVELGRAVVFLNASCGLAHLDIKGGNIFVNTAGALITRAVLGDFSLMTLTAHSALADAEFLVAADDDDGAGGSGGGAGGSGGGAGGSGGGAGGSGGGAGRRLRLRLPPGALRPEPEIVLGHCATRPPELLLDFLNRHGLRGRAEPLPADLGLAIDLYALGHALLELVLTGAREAPEVQCARRQGALHMGARLVTCELVVDILAHRCALLPLALPATPRTTACGVPWDEPAAVRAAIRSAATRAAFDRAAEAHRARYTARVREALAAAPVRRALELAALLCHPDPRARRAAPVLWP</sequence>
<feature type="region of interest" description="Disordered" evidence="1">
    <location>
        <begin position="1"/>
        <end position="80"/>
    </location>
</feature>
<dbReference type="InterPro" id="IPR008271">
    <property type="entry name" value="Ser/Thr_kinase_AS"/>
</dbReference>
<organism evidence="3 4">
    <name type="scientific">Cervid alphaherpesvirus 3</name>
    <dbReference type="NCBI Taxonomy" id="2115790"/>
    <lineage>
        <taxon>Viruses</taxon>
        <taxon>Duplodnaviria</taxon>
        <taxon>Heunggongvirae</taxon>
        <taxon>Peploviricota</taxon>
        <taxon>Herviviricetes</taxon>
        <taxon>Herpesvirales</taxon>
        <taxon>Orthoherpesviridae</taxon>
        <taxon>Alphaherpesvirinae</taxon>
        <taxon>Varicellovirus</taxon>
        <taxon>Varicellovirus cervidalpha3</taxon>
    </lineage>
</organism>
<reference evidence="3 4" key="1">
    <citation type="submission" date="2018-03" db="EMBL/GenBank/DDBJ databases">
        <title>Cervid herpesvirus genomes.</title>
        <authorList>
            <person name="Das Neves C.G."/>
            <person name="Davison A.J."/>
        </authorList>
    </citation>
    <scope>NUCLEOTIDE SEQUENCE [LARGE SCALE GENOMIC DNA]</scope>
    <source>
        <strain evidence="3 4">Canada</strain>
    </source>
</reference>
<dbReference type="PROSITE" id="PS00108">
    <property type="entry name" value="PROTEIN_KINASE_ST"/>
    <property type="match status" value="1"/>
</dbReference>
<keyword evidence="3" id="KW-0723">Serine/threonine-protein kinase</keyword>
<dbReference type="KEGG" id="vg:65102880"/>
<dbReference type="Proteomes" id="UP000676557">
    <property type="component" value="Segment"/>
</dbReference>
<evidence type="ECO:0000313" key="4">
    <source>
        <dbReference type="Proteomes" id="UP000676557"/>
    </source>
</evidence>
<dbReference type="Gene3D" id="1.10.510.10">
    <property type="entry name" value="Transferase(Phosphotransferase) domain 1"/>
    <property type="match status" value="1"/>
</dbReference>